<evidence type="ECO:0000313" key="2">
    <source>
        <dbReference type="EMBL" id="OTG26199.1"/>
    </source>
</evidence>
<protein>
    <submittedName>
        <fullName evidence="2">Uncharacterized protein</fullName>
    </submittedName>
</protein>
<reference evidence="2" key="2">
    <citation type="submission" date="2017-02" db="EMBL/GenBank/DDBJ databases">
        <title>Sunflower complete genome.</title>
        <authorList>
            <person name="Langlade N."/>
            <person name="Munos S."/>
        </authorList>
    </citation>
    <scope>NUCLEOTIDE SEQUENCE [LARGE SCALE GENOMIC DNA]</scope>
    <source>
        <tissue evidence="2">Leaves</tissue>
    </source>
</reference>
<dbReference type="InParanoid" id="A0A251UT24"/>
<reference evidence="1 3" key="1">
    <citation type="journal article" date="2017" name="Nature">
        <title>The sunflower genome provides insights into oil metabolism, flowering and Asterid evolution.</title>
        <authorList>
            <person name="Badouin H."/>
            <person name="Gouzy J."/>
            <person name="Grassa C.J."/>
            <person name="Murat F."/>
            <person name="Staton S.E."/>
            <person name="Cottret L."/>
            <person name="Lelandais-Briere C."/>
            <person name="Owens G.L."/>
            <person name="Carrere S."/>
            <person name="Mayjonade B."/>
            <person name="Legrand L."/>
            <person name="Gill N."/>
            <person name="Kane N.C."/>
            <person name="Bowers J.E."/>
            <person name="Hubner S."/>
            <person name="Bellec A."/>
            <person name="Berard A."/>
            <person name="Berges H."/>
            <person name="Blanchet N."/>
            <person name="Boniface M.C."/>
            <person name="Brunel D."/>
            <person name="Catrice O."/>
            <person name="Chaidir N."/>
            <person name="Claudel C."/>
            <person name="Donnadieu C."/>
            <person name="Faraut T."/>
            <person name="Fievet G."/>
            <person name="Helmstetter N."/>
            <person name="King M."/>
            <person name="Knapp S.J."/>
            <person name="Lai Z."/>
            <person name="Le Paslier M.C."/>
            <person name="Lippi Y."/>
            <person name="Lorenzon L."/>
            <person name="Mandel J.R."/>
            <person name="Marage G."/>
            <person name="Marchand G."/>
            <person name="Marquand E."/>
            <person name="Bret-Mestries E."/>
            <person name="Morien E."/>
            <person name="Nambeesan S."/>
            <person name="Nguyen T."/>
            <person name="Pegot-Espagnet P."/>
            <person name="Pouilly N."/>
            <person name="Raftis F."/>
            <person name="Sallet E."/>
            <person name="Schiex T."/>
            <person name="Thomas J."/>
            <person name="Vandecasteele C."/>
            <person name="Vares D."/>
            <person name="Vear F."/>
            <person name="Vautrin S."/>
            <person name="Crespi M."/>
            <person name="Mangin B."/>
            <person name="Burke J.M."/>
            <person name="Salse J."/>
            <person name="Munos S."/>
            <person name="Vincourt P."/>
            <person name="Rieseberg L.H."/>
            <person name="Langlade N.B."/>
        </authorList>
    </citation>
    <scope>NUCLEOTIDE SEQUENCE [LARGE SCALE GENOMIC DNA]</scope>
    <source>
        <strain evidence="3">cv. SF193</strain>
        <tissue evidence="1">Leaves</tissue>
    </source>
</reference>
<keyword evidence="3" id="KW-1185">Reference proteome</keyword>
<proteinExistence type="predicted"/>
<organism evidence="2 3">
    <name type="scientific">Helianthus annuus</name>
    <name type="common">Common sunflower</name>
    <dbReference type="NCBI Taxonomy" id="4232"/>
    <lineage>
        <taxon>Eukaryota</taxon>
        <taxon>Viridiplantae</taxon>
        <taxon>Streptophyta</taxon>
        <taxon>Embryophyta</taxon>
        <taxon>Tracheophyta</taxon>
        <taxon>Spermatophyta</taxon>
        <taxon>Magnoliopsida</taxon>
        <taxon>eudicotyledons</taxon>
        <taxon>Gunneridae</taxon>
        <taxon>Pentapetalae</taxon>
        <taxon>asterids</taxon>
        <taxon>campanulids</taxon>
        <taxon>Asterales</taxon>
        <taxon>Asteraceae</taxon>
        <taxon>Asteroideae</taxon>
        <taxon>Heliantheae alliance</taxon>
        <taxon>Heliantheae</taxon>
        <taxon>Helianthus</taxon>
    </lineage>
</organism>
<gene>
    <name evidence="2" type="ORF">HannXRQ_Chr05g0156011</name>
    <name evidence="1" type="ORF">HanXRQr2_Chr05g0231041</name>
</gene>
<accession>A0A251UT24</accession>
<reference evidence="1" key="3">
    <citation type="submission" date="2020-06" db="EMBL/GenBank/DDBJ databases">
        <title>Helianthus annuus Genome sequencing and assembly Release 2.</title>
        <authorList>
            <person name="Gouzy J."/>
            <person name="Langlade N."/>
            <person name="Munos S."/>
        </authorList>
    </citation>
    <scope>NUCLEOTIDE SEQUENCE</scope>
    <source>
        <tissue evidence="1">Leaves</tissue>
    </source>
</reference>
<name>A0A251UT24_HELAN</name>
<dbReference type="Gramene" id="mRNA:HanXRQr2_Chr05g0231041">
    <property type="protein sequence ID" value="mRNA:HanXRQr2_Chr05g0231041"/>
    <property type="gene ID" value="HanXRQr2_Chr05g0231041"/>
</dbReference>
<dbReference type="EMBL" id="CM007894">
    <property type="protein sequence ID" value="OTG26199.1"/>
    <property type="molecule type" value="Genomic_DNA"/>
</dbReference>
<evidence type="ECO:0000313" key="1">
    <source>
        <dbReference type="EMBL" id="KAF5807208.1"/>
    </source>
</evidence>
<dbReference type="Proteomes" id="UP000215914">
    <property type="component" value="Chromosome 5"/>
</dbReference>
<dbReference type="EMBL" id="MNCJ02000320">
    <property type="protein sequence ID" value="KAF5807208.1"/>
    <property type="molecule type" value="Genomic_DNA"/>
</dbReference>
<sequence length="66" mass="7437">MNLVAVVQDVDLVLRWPLVAVGRIRDGQTIQHKSLQVAFRPGDPPPAALFHTDSSHLNRKLEDQRI</sequence>
<evidence type="ECO:0000313" key="3">
    <source>
        <dbReference type="Proteomes" id="UP000215914"/>
    </source>
</evidence>
<dbReference type="AlphaFoldDB" id="A0A251UT24"/>